<dbReference type="SUPFAM" id="SSF49344">
    <property type="entry name" value="CBD9-like"/>
    <property type="match status" value="1"/>
</dbReference>
<dbReference type="EMBL" id="SOCA01000003">
    <property type="protein sequence ID" value="TDU70904.1"/>
    <property type="molecule type" value="Genomic_DNA"/>
</dbReference>
<dbReference type="Pfam" id="PF06452">
    <property type="entry name" value="CBM9_1"/>
    <property type="match status" value="1"/>
</dbReference>
<feature type="domain" description="Carbohydrate-binding" evidence="1">
    <location>
        <begin position="22"/>
        <end position="210"/>
    </location>
</feature>
<dbReference type="OrthoDB" id="9801646at2"/>
<dbReference type="AlphaFoldDB" id="A0A4R7RY88"/>
<dbReference type="Gene3D" id="2.60.40.1190">
    <property type="match status" value="1"/>
</dbReference>
<organism evidence="2 3">
    <name type="scientific">Prosthecobacter fusiformis</name>
    <dbReference type="NCBI Taxonomy" id="48464"/>
    <lineage>
        <taxon>Bacteria</taxon>
        <taxon>Pseudomonadati</taxon>
        <taxon>Verrucomicrobiota</taxon>
        <taxon>Verrucomicrobiia</taxon>
        <taxon>Verrucomicrobiales</taxon>
        <taxon>Verrucomicrobiaceae</taxon>
        <taxon>Prosthecobacter</taxon>
    </lineage>
</organism>
<dbReference type="GO" id="GO:0016052">
    <property type="term" value="P:carbohydrate catabolic process"/>
    <property type="evidence" value="ECO:0007669"/>
    <property type="project" value="InterPro"/>
</dbReference>
<protein>
    <submittedName>
        <fullName evidence="2">Carbohydrate binding protein with CBM9 domain</fullName>
    </submittedName>
</protein>
<evidence type="ECO:0000313" key="2">
    <source>
        <dbReference type="EMBL" id="TDU70904.1"/>
    </source>
</evidence>
<gene>
    <name evidence="2" type="ORF">EI77_02022</name>
</gene>
<dbReference type="InterPro" id="IPR010502">
    <property type="entry name" value="Carb-bd_dom_fam9"/>
</dbReference>
<name>A0A4R7RY88_9BACT</name>
<evidence type="ECO:0000259" key="1">
    <source>
        <dbReference type="Pfam" id="PF06452"/>
    </source>
</evidence>
<sequence length="210" mass="24185">MTAENAPLPRFQVHRRDPSNVNWNQATWIEDFQFPWEATPPPSTKFCAQWSHDSLHFCFRCVDKDLVLGEGETLKERVLGSDRVEVFFAPDLTLDPYYAFEISPRGEALAYRAKHYRQFDWEWSCPELKVEAQVEAQTYSVQGTLPMSVLRDLNILKPGATEFYAGVFRAEFSHKPDGSIHSGWMPWVNPQTERPDFHVPSAFGVFELVG</sequence>
<reference evidence="2 3" key="1">
    <citation type="submission" date="2019-03" db="EMBL/GenBank/DDBJ databases">
        <title>Genomic Encyclopedia of Archaeal and Bacterial Type Strains, Phase II (KMG-II): from individual species to whole genera.</title>
        <authorList>
            <person name="Goeker M."/>
        </authorList>
    </citation>
    <scope>NUCLEOTIDE SEQUENCE [LARGE SCALE GENOMIC DNA]</scope>
    <source>
        <strain evidence="2 3">ATCC 25309</strain>
    </source>
</reference>
<accession>A0A4R7RY88</accession>
<evidence type="ECO:0000313" key="3">
    <source>
        <dbReference type="Proteomes" id="UP000295662"/>
    </source>
</evidence>
<dbReference type="RefSeq" id="WP_133795107.1">
    <property type="nucleotide sequence ID" value="NZ_SOCA01000003.1"/>
</dbReference>
<dbReference type="GO" id="GO:0004553">
    <property type="term" value="F:hydrolase activity, hydrolyzing O-glycosyl compounds"/>
    <property type="evidence" value="ECO:0007669"/>
    <property type="project" value="InterPro"/>
</dbReference>
<comment type="caution">
    <text evidence="2">The sequence shown here is derived from an EMBL/GenBank/DDBJ whole genome shotgun (WGS) entry which is preliminary data.</text>
</comment>
<keyword evidence="3" id="KW-1185">Reference proteome</keyword>
<dbReference type="Proteomes" id="UP000295662">
    <property type="component" value="Unassembled WGS sequence"/>
</dbReference>
<dbReference type="GO" id="GO:0030246">
    <property type="term" value="F:carbohydrate binding"/>
    <property type="evidence" value="ECO:0007669"/>
    <property type="project" value="InterPro"/>
</dbReference>
<proteinExistence type="predicted"/>